<gene>
    <name evidence="1" type="ORF">H8Z83_03800</name>
</gene>
<name>A0A923S6U0_9FIRM</name>
<comment type="caution">
    <text evidence="1">The sequence shown here is derived from an EMBL/GenBank/DDBJ whole genome shotgun (WGS) entry which is preliminary data.</text>
</comment>
<dbReference type="EMBL" id="JACOQI010000002">
    <property type="protein sequence ID" value="MBC5769448.1"/>
    <property type="molecule type" value="Genomic_DNA"/>
</dbReference>
<proteinExistence type="predicted"/>
<dbReference type="RefSeq" id="WP_187013799.1">
    <property type="nucleotide sequence ID" value="NZ_JACOQI010000002.1"/>
</dbReference>
<organism evidence="1 2">
    <name type="scientific">Dysosmobacter segnis</name>
    <dbReference type="NCBI Taxonomy" id="2763042"/>
    <lineage>
        <taxon>Bacteria</taxon>
        <taxon>Bacillati</taxon>
        <taxon>Bacillota</taxon>
        <taxon>Clostridia</taxon>
        <taxon>Eubacteriales</taxon>
        <taxon>Oscillospiraceae</taxon>
        <taxon>Dysosmobacter</taxon>
    </lineage>
</organism>
<reference evidence="1" key="1">
    <citation type="submission" date="2020-08" db="EMBL/GenBank/DDBJ databases">
        <title>Genome public.</title>
        <authorList>
            <person name="Liu C."/>
            <person name="Sun Q."/>
        </authorList>
    </citation>
    <scope>NUCLEOTIDE SEQUENCE</scope>
    <source>
        <strain evidence="1">BX15</strain>
    </source>
</reference>
<sequence>MSAANFCTMRDFPLFAKDYYEDAKRCPECGAILSADDTECEFCECNELEDYQYYDECAAYDERQEIEDKLLDFNRGLLFHEVKLQSGYYSGVQFYVEINHDLTEDQDYSNDDCHYYFDCCRSVAYRKYASEVRKINRKLAEFAKAYGFQEYVCTARFSNGEAWYQLASNPRARLKSVVA</sequence>
<evidence type="ECO:0000313" key="1">
    <source>
        <dbReference type="EMBL" id="MBC5769448.1"/>
    </source>
</evidence>
<dbReference type="Proteomes" id="UP000620327">
    <property type="component" value="Unassembled WGS sequence"/>
</dbReference>
<keyword evidence="2" id="KW-1185">Reference proteome</keyword>
<accession>A0A923S6U0</accession>
<dbReference type="AlphaFoldDB" id="A0A923S6U0"/>
<evidence type="ECO:0000313" key="2">
    <source>
        <dbReference type="Proteomes" id="UP000620327"/>
    </source>
</evidence>
<protein>
    <submittedName>
        <fullName evidence="1">Uncharacterized protein</fullName>
    </submittedName>
</protein>